<reference evidence="3" key="1">
    <citation type="submission" date="2016-11" db="EMBL/GenBank/DDBJ databases">
        <authorList>
            <person name="Varghese N."/>
            <person name="Submissions S."/>
        </authorList>
    </citation>
    <scope>NUCLEOTIDE SEQUENCE [LARGE SCALE GENOMIC DNA]</scope>
    <source>
        <strain evidence="3">DSM 22623</strain>
    </source>
</reference>
<dbReference type="Pfam" id="PF00903">
    <property type="entry name" value="Glyoxalase"/>
    <property type="match status" value="1"/>
</dbReference>
<dbReference type="AlphaFoldDB" id="A0A1M6ANA6"/>
<dbReference type="Proteomes" id="UP000184432">
    <property type="component" value="Unassembled WGS sequence"/>
</dbReference>
<keyword evidence="3" id="KW-1185">Reference proteome</keyword>
<protein>
    <recommendedName>
        <fullName evidence="1">VOC domain-containing protein</fullName>
    </recommendedName>
</protein>
<feature type="domain" description="VOC" evidence="1">
    <location>
        <begin position="2"/>
        <end position="113"/>
    </location>
</feature>
<dbReference type="EMBL" id="FQYP01000001">
    <property type="protein sequence ID" value="SHI37945.1"/>
    <property type="molecule type" value="Genomic_DNA"/>
</dbReference>
<dbReference type="RefSeq" id="WP_073313145.1">
    <property type="nucleotide sequence ID" value="NZ_FQYP01000001.1"/>
</dbReference>
<dbReference type="PROSITE" id="PS51819">
    <property type="entry name" value="VOC"/>
    <property type="match status" value="1"/>
</dbReference>
<evidence type="ECO:0000313" key="3">
    <source>
        <dbReference type="Proteomes" id="UP000184432"/>
    </source>
</evidence>
<dbReference type="STRING" id="570521.SAMN04488508_101385"/>
<accession>A0A1M6ANA6</accession>
<dbReference type="InterPro" id="IPR004360">
    <property type="entry name" value="Glyas_Fos-R_dOase_dom"/>
</dbReference>
<sequence>MNLNQVTVPSIDIARSIEFYKTLGLNLIVEALPHYARFECPNGDATFSVHLVDKLPEGEGMYVYFETESLDQEVERLQKEGVQFDQLPVDQSWLWREARLRDPDGNKVILYFAGDNRKNPPWRIN</sequence>
<dbReference type="Gene3D" id="3.10.180.10">
    <property type="entry name" value="2,3-Dihydroxybiphenyl 1,2-Dioxygenase, domain 1"/>
    <property type="match status" value="1"/>
</dbReference>
<organism evidence="2 3">
    <name type="scientific">Aquimarina spongiae</name>
    <dbReference type="NCBI Taxonomy" id="570521"/>
    <lineage>
        <taxon>Bacteria</taxon>
        <taxon>Pseudomonadati</taxon>
        <taxon>Bacteroidota</taxon>
        <taxon>Flavobacteriia</taxon>
        <taxon>Flavobacteriales</taxon>
        <taxon>Flavobacteriaceae</taxon>
        <taxon>Aquimarina</taxon>
    </lineage>
</organism>
<dbReference type="InterPro" id="IPR037523">
    <property type="entry name" value="VOC_core"/>
</dbReference>
<dbReference type="OrthoDB" id="9810880at2"/>
<evidence type="ECO:0000259" key="1">
    <source>
        <dbReference type="PROSITE" id="PS51819"/>
    </source>
</evidence>
<name>A0A1M6ANA6_9FLAO</name>
<evidence type="ECO:0000313" key="2">
    <source>
        <dbReference type="EMBL" id="SHI37945.1"/>
    </source>
</evidence>
<dbReference type="SUPFAM" id="SSF54593">
    <property type="entry name" value="Glyoxalase/Bleomycin resistance protein/Dihydroxybiphenyl dioxygenase"/>
    <property type="match status" value="1"/>
</dbReference>
<proteinExistence type="predicted"/>
<dbReference type="InterPro" id="IPR029068">
    <property type="entry name" value="Glyas_Bleomycin-R_OHBP_Dase"/>
</dbReference>
<gene>
    <name evidence="2" type="ORF">SAMN04488508_101385</name>
</gene>